<comment type="caution">
    <text evidence="1">The sequence shown here is derived from an EMBL/GenBank/DDBJ whole genome shotgun (WGS) entry which is preliminary data.</text>
</comment>
<reference evidence="1 2" key="1">
    <citation type="journal article" date="2012" name="J. Bacteriol.">
        <title>Comparative Genomic Analyses of 17 Clinical Isolates of Gardnerella vaginalis Provide Evidence of Multiple Genetically Isolated Clades Consistent with Subspeciation into Genovars.</title>
        <authorList>
            <person name="Ahmed A."/>
            <person name="Earl J."/>
            <person name="Retchless A."/>
            <person name="Hillier S."/>
            <person name="Rabe L."/>
            <person name="Cherpes T."/>
            <person name="Powell E."/>
            <person name="Janto B."/>
            <person name="Eutsey R."/>
            <person name="Hiller N.L."/>
            <person name="Boissy R."/>
            <person name="Dahlgreen M."/>
            <person name="Hall B."/>
            <person name="Costerton J."/>
            <person name="Post J.C."/>
            <person name="Hu F."/>
            <person name="Ehrlich G."/>
        </authorList>
    </citation>
    <scope>NUCLEOTIDE SEQUENCE [LARGE SCALE GENOMIC DNA]</scope>
    <source>
        <strain evidence="1 2">1500E</strain>
    </source>
</reference>
<organism evidence="1 2">
    <name type="scientific">Gardnerella vaginalis 1500E</name>
    <dbReference type="NCBI Taxonomy" id="698957"/>
    <lineage>
        <taxon>Bacteria</taxon>
        <taxon>Bacillati</taxon>
        <taxon>Actinomycetota</taxon>
        <taxon>Actinomycetes</taxon>
        <taxon>Bifidobacteriales</taxon>
        <taxon>Bifidobacteriaceae</taxon>
        <taxon>Gardnerella</taxon>
    </lineage>
</organism>
<evidence type="ECO:0000313" key="2">
    <source>
        <dbReference type="Proteomes" id="UP000032875"/>
    </source>
</evidence>
<evidence type="ECO:0000313" key="1">
    <source>
        <dbReference type="EMBL" id="EIK82647.1"/>
    </source>
</evidence>
<dbReference type="Proteomes" id="UP000032875">
    <property type="component" value="Unassembled WGS sequence"/>
</dbReference>
<proteinExistence type="predicted"/>
<protein>
    <submittedName>
        <fullName evidence="1">Uncharacterized protein</fullName>
    </submittedName>
</protein>
<gene>
    <name evidence="1" type="ORF">CGSMWGv1500E_03584</name>
</gene>
<dbReference type="AlphaFoldDB" id="I4M0A7"/>
<sequence>MRLLGKVAEAVIVRNCIDDPQLNRTWISKARKNRTSQRIADTFHAIGTGLNSTKKRYPHKYSPSDPQRDIIWINNEGECALVS</sequence>
<dbReference type="EMBL" id="ADES01000012">
    <property type="protein sequence ID" value="EIK82647.1"/>
    <property type="molecule type" value="Genomic_DNA"/>
</dbReference>
<name>I4M0A7_GARVA</name>
<accession>I4M0A7</accession>